<name>A0A897N403_9EURY</name>
<keyword evidence="2" id="KW-1003">Cell membrane</keyword>
<feature type="transmembrane region" description="Helical" evidence="6">
    <location>
        <begin position="287"/>
        <end position="310"/>
    </location>
</feature>
<feature type="transmembrane region" description="Helical" evidence="6">
    <location>
        <begin position="115"/>
        <end position="136"/>
    </location>
</feature>
<evidence type="ECO:0000256" key="1">
    <source>
        <dbReference type="ARBA" id="ARBA00004651"/>
    </source>
</evidence>
<evidence type="ECO:0000256" key="2">
    <source>
        <dbReference type="ARBA" id="ARBA00022475"/>
    </source>
</evidence>
<dbReference type="GO" id="GO:0005886">
    <property type="term" value="C:plasma membrane"/>
    <property type="evidence" value="ECO:0007669"/>
    <property type="project" value="UniProtKB-SubCell"/>
</dbReference>
<feature type="transmembrane region" description="Helical" evidence="6">
    <location>
        <begin position="157"/>
        <end position="190"/>
    </location>
</feature>
<proteinExistence type="predicted"/>
<feature type="transmembrane region" description="Helical" evidence="6">
    <location>
        <begin position="12"/>
        <end position="36"/>
    </location>
</feature>
<gene>
    <name evidence="7" type="primary">aglR3</name>
    <name evidence="7" type="ORF">HSR121_2638</name>
</gene>
<protein>
    <submittedName>
        <fullName evidence="7">MATE family membrane protein, Rfbx family</fullName>
    </submittedName>
</protein>
<dbReference type="Pfam" id="PF13440">
    <property type="entry name" value="Polysacc_synt_3"/>
    <property type="match status" value="1"/>
</dbReference>
<feature type="transmembrane region" description="Helical" evidence="6">
    <location>
        <begin position="442"/>
        <end position="460"/>
    </location>
</feature>
<keyword evidence="3 6" id="KW-0812">Transmembrane</keyword>
<feature type="transmembrane region" description="Helical" evidence="6">
    <location>
        <begin position="80"/>
        <end position="103"/>
    </location>
</feature>
<keyword evidence="5 6" id="KW-0472">Membrane</keyword>
<reference evidence="7" key="1">
    <citation type="submission" date="2020-11" db="EMBL/GenBank/DDBJ databases">
        <title>Carbohydrate-dependent, anaerobic sulfur respiration: A novel catabolism in halophilic archaea.</title>
        <authorList>
            <person name="Sorokin D.Y."/>
            <person name="Messina E."/>
            <person name="Smedile F."/>
            <person name="La Cono V."/>
            <person name="Hallsworth J.E."/>
            <person name="Yakimov M.M."/>
        </authorList>
    </citation>
    <scope>NUCLEOTIDE SEQUENCE</scope>
    <source>
        <strain evidence="7">HSR12-1</strain>
    </source>
</reference>
<organism evidence="7 8">
    <name type="scientific">Halapricum desulfuricans</name>
    <dbReference type="NCBI Taxonomy" id="2841257"/>
    <lineage>
        <taxon>Archaea</taxon>
        <taxon>Methanobacteriati</taxon>
        <taxon>Methanobacteriota</taxon>
        <taxon>Stenosarchaea group</taxon>
        <taxon>Halobacteria</taxon>
        <taxon>Halobacteriales</taxon>
        <taxon>Haloarculaceae</taxon>
        <taxon>Halapricum</taxon>
    </lineage>
</organism>
<dbReference type="InterPro" id="IPR050833">
    <property type="entry name" value="Poly_Biosynth_Transport"/>
</dbReference>
<accession>A0A897N403</accession>
<dbReference type="Proteomes" id="UP000663525">
    <property type="component" value="Chromosome"/>
</dbReference>
<dbReference type="PANTHER" id="PTHR30250">
    <property type="entry name" value="PST FAMILY PREDICTED COLANIC ACID TRANSPORTER"/>
    <property type="match status" value="1"/>
</dbReference>
<sequence>MSIGDTDFGVQVSIGVIGRVLMMFVAFLGAVFLARLLGPDGYGSFYLLMAIVSFLSNPIKGWANGCRKRLTEHDFPGGEAIGSTLIGLAVATVAVAVSAWVAGPVVDSYVRVDDAWLLLVVLFAGMATYLSAVELMKTSSKFGLTNWVMAGRDIVRVLLQAGLVLAGFSVAGMVGGMVVANFLVLPFVLYLLNDRIQRPTGKTLKEVWTFARSSIPNGIVGTAQSRMDVLLLGALASTSVVGNYEVAMRITMPAMFVAGVASGGLMGRISNRRSKDQDISQDIQRNLSYASIVAFPVFFGALGIGAPVVVTIFSNQYSDAGAFVAGLALFHVFRSQKEILESTIDGFDRPDLNLRASTIVFVFNLILGIGLYFAIGPIGVVYATIVSEMVGYGLRARYVRRFAPSVSLVPPAVRDQILSSAVMLAVVLGIRQLLALSWWGPVVFVLGAGGVTYFLTLTVVSEPFRGTVRAVAKDSGLV</sequence>
<feature type="transmembrane region" description="Helical" evidence="6">
    <location>
        <begin position="42"/>
        <end position="59"/>
    </location>
</feature>
<evidence type="ECO:0000256" key="3">
    <source>
        <dbReference type="ARBA" id="ARBA00022692"/>
    </source>
</evidence>
<dbReference type="PANTHER" id="PTHR30250:SF11">
    <property type="entry name" value="O-ANTIGEN TRANSPORTER-RELATED"/>
    <property type="match status" value="1"/>
</dbReference>
<evidence type="ECO:0000313" key="7">
    <source>
        <dbReference type="EMBL" id="QSG06958.1"/>
    </source>
</evidence>
<feature type="transmembrane region" description="Helical" evidence="6">
    <location>
        <begin position="246"/>
        <end position="266"/>
    </location>
</feature>
<feature type="transmembrane region" description="Helical" evidence="6">
    <location>
        <begin position="354"/>
        <end position="373"/>
    </location>
</feature>
<keyword evidence="4 6" id="KW-1133">Transmembrane helix</keyword>
<comment type="subcellular location">
    <subcellularLocation>
        <location evidence="1">Cell membrane</location>
        <topology evidence="1">Multi-pass membrane protein</topology>
    </subcellularLocation>
</comment>
<dbReference type="AlphaFoldDB" id="A0A897N403"/>
<dbReference type="EMBL" id="CP064787">
    <property type="protein sequence ID" value="QSG06958.1"/>
    <property type="molecule type" value="Genomic_DNA"/>
</dbReference>
<evidence type="ECO:0000256" key="5">
    <source>
        <dbReference type="ARBA" id="ARBA00023136"/>
    </source>
</evidence>
<evidence type="ECO:0000256" key="4">
    <source>
        <dbReference type="ARBA" id="ARBA00022989"/>
    </source>
</evidence>
<evidence type="ECO:0000256" key="6">
    <source>
        <dbReference type="SAM" id="Phobius"/>
    </source>
</evidence>
<evidence type="ECO:0000313" key="8">
    <source>
        <dbReference type="Proteomes" id="UP000663525"/>
    </source>
</evidence>